<reference evidence="2 3" key="1">
    <citation type="submission" date="2020-03" db="EMBL/GenBank/DDBJ databases">
        <title>Genomic Encyclopedia of Type Strains, Phase IV (KMG-IV): sequencing the most valuable type-strain genomes for metagenomic binning, comparative biology and taxonomic classification.</title>
        <authorList>
            <person name="Goeker M."/>
        </authorList>
    </citation>
    <scope>NUCLEOTIDE SEQUENCE [LARGE SCALE GENOMIC DNA]</scope>
    <source>
        <strain evidence="2 3">DSM 27651</strain>
    </source>
</reference>
<evidence type="ECO:0000313" key="3">
    <source>
        <dbReference type="Proteomes" id="UP000734218"/>
    </source>
</evidence>
<proteinExistence type="predicted"/>
<sequence>MSRSRKSTPVIGWTTAPTDKPWKQQHARRLRRAVHQLLDQTAEADAVPASRYAKGHCGWEGMKDGKQWLATPTSKDLRK</sequence>
<accession>A0ABX0XQV2</accession>
<gene>
    <name evidence="2" type="ORF">GGR88_002590</name>
</gene>
<evidence type="ECO:0000256" key="1">
    <source>
        <dbReference type="SAM" id="MobiDB-lite"/>
    </source>
</evidence>
<organism evidence="2 3">
    <name type="scientific">Sphingomonas jejuensis</name>
    <dbReference type="NCBI Taxonomy" id="904715"/>
    <lineage>
        <taxon>Bacteria</taxon>
        <taxon>Pseudomonadati</taxon>
        <taxon>Pseudomonadota</taxon>
        <taxon>Alphaproteobacteria</taxon>
        <taxon>Sphingomonadales</taxon>
        <taxon>Sphingomonadaceae</taxon>
        <taxon>Sphingomonas</taxon>
    </lineage>
</organism>
<dbReference type="Proteomes" id="UP000734218">
    <property type="component" value="Unassembled WGS sequence"/>
</dbReference>
<evidence type="ECO:0000313" key="2">
    <source>
        <dbReference type="EMBL" id="NJC35076.1"/>
    </source>
</evidence>
<dbReference type="RefSeq" id="WP_167955628.1">
    <property type="nucleotide sequence ID" value="NZ_JAATJE010000002.1"/>
</dbReference>
<name>A0ABX0XQV2_9SPHN</name>
<dbReference type="EMBL" id="JAATJE010000002">
    <property type="protein sequence ID" value="NJC35076.1"/>
    <property type="molecule type" value="Genomic_DNA"/>
</dbReference>
<keyword evidence="3" id="KW-1185">Reference proteome</keyword>
<comment type="caution">
    <text evidence="2">The sequence shown here is derived from an EMBL/GenBank/DDBJ whole genome shotgun (WGS) entry which is preliminary data.</text>
</comment>
<feature type="region of interest" description="Disordered" evidence="1">
    <location>
        <begin position="1"/>
        <end position="25"/>
    </location>
</feature>
<protein>
    <submittedName>
        <fullName evidence="2">Uncharacterized protein</fullName>
    </submittedName>
</protein>